<comment type="subcellular location">
    <subcellularLocation>
        <location evidence="1">Membrane</location>
    </subcellularLocation>
</comment>
<evidence type="ECO:0000256" key="7">
    <source>
        <dbReference type="SAM" id="MobiDB-lite"/>
    </source>
</evidence>
<organism evidence="9">
    <name type="scientific">Ascaris suum</name>
    <name type="common">Pig roundworm</name>
    <name type="synonym">Ascaris lumbricoides</name>
    <dbReference type="NCBI Taxonomy" id="6253"/>
    <lineage>
        <taxon>Eukaryota</taxon>
        <taxon>Metazoa</taxon>
        <taxon>Ecdysozoa</taxon>
        <taxon>Nematoda</taxon>
        <taxon>Chromadorea</taxon>
        <taxon>Rhabditida</taxon>
        <taxon>Spirurina</taxon>
        <taxon>Ascaridomorpha</taxon>
        <taxon>Ascaridoidea</taxon>
        <taxon>Ascarididae</taxon>
        <taxon>Ascaris</taxon>
    </lineage>
</organism>
<keyword evidence="4" id="KW-1015">Disulfide bond</keyword>
<evidence type="ECO:0000313" key="9">
    <source>
        <dbReference type="EMBL" id="ADY46010.1"/>
    </source>
</evidence>
<dbReference type="Pfam" id="PF00812">
    <property type="entry name" value="Ephrin"/>
    <property type="match status" value="1"/>
</dbReference>
<dbReference type="Gene3D" id="2.60.40.420">
    <property type="entry name" value="Cupredoxins - blue copper proteins"/>
    <property type="match status" value="1"/>
</dbReference>
<dbReference type="PANTHER" id="PTHR11304">
    <property type="entry name" value="EPHRIN"/>
    <property type="match status" value="1"/>
</dbReference>
<dbReference type="InterPro" id="IPR001799">
    <property type="entry name" value="Ephrin_RBD"/>
</dbReference>
<dbReference type="CDD" id="cd02675">
    <property type="entry name" value="Ephrin_ectodomain"/>
    <property type="match status" value="1"/>
</dbReference>
<dbReference type="EMBL" id="JI172942">
    <property type="protein sequence ID" value="ADY46010.1"/>
    <property type="molecule type" value="mRNA"/>
</dbReference>
<dbReference type="GO" id="GO:0005886">
    <property type="term" value="C:plasma membrane"/>
    <property type="evidence" value="ECO:0007669"/>
    <property type="project" value="TreeGrafter"/>
</dbReference>
<feature type="compositionally biased region" description="Basic and acidic residues" evidence="7">
    <location>
        <begin position="334"/>
        <end position="367"/>
    </location>
</feature>
<evidence type="ECO:0000256" key="2">
    <source>
        <dbReference type="ARBA" id="ARBA00022729"/>
    </source>
</evidence>
<feature type="compositionally biased region" description="Polar residues" evidence="7">
    <location>
        <begin position="315"/>
        <end position="333"/>
    </location>
</feature>
<dbReference type="SUPFAM" id="SSF49503">
    <property type="entry name" value="Cupredoxins"/>
    <property type="match status" value="1"/>
</dbReference>
<dbReference type="PROSITE" id="PS51551">
    <property type="entry name" value="EPHRIN_RBD_2"/>
    <property type="match status" value="1"/>
</dbReference>
<evidence type="ECO:0000256" key="1">
    <source>
        <dbReference type="ARBA" id="ARBA00004370"/>
    </source>
</evidence>
<dbReference type="InterPro" id="IPR008972">
    <property type="entry name" value="Cupredoxin"/>
</dbReference>
<dbReference type="PANTHER" id="PTHR11304:SF29">
    <property type="entry name" value="EPHRIN"/>
    <property type="match status" value="1"/>
</dbReference>
<keyword evidence="5" id="KW-0325">Glycoprotein</keyword>
<evidence type="ECO:0000256" key="4">
    <source>
        <dbReference type="ARBA" id="ARBA00023157"/>
    </source>
</evidence>
<dbReference type="InterPro" id="IPR031328">
    <property type="entry name" value="Ephrin"/>
</dbReference>
<protein>
    <submittedName>
        <fullName evidence="9">Ephrin-4</fullName>
    </submittedName>
</protein>
<keyword evidence="3" id="KW-0472">Membrane</keyword>
<feature type="region of interest" description="Disordered" evidence="7">
    <location>
        <begin position="310"/>
        <end position="367"/>
    </location>
</feature>
<name>F1L7A6_ASCSU</name>
<comment type="caution">
    <text evidence="6">Lacks conserved residue(s) required for the propagation of feature annotation.</text>
</comment>
<evidence type="ECO:0000256" key="6">
    <source>
        <dbReference type="PROSITE-ProRule" id="PRU00884"/>
    </source>
</evidence>
<keyword evidence="2" id="KW-0732">Signal</keyword>
<dbReference type="AlphaFoldDB" id="F1L7A6"/>
<feature type="domain" description="Ephrin RBD" evidence="8">
    <location>
        <begin position="28"/>
        <end position="179"/>
    </location>
</feature>
<comment type="similarity">
    <text evidence="6">Belongs to the ephrin family.</text>
</comment>
<dbReference type="GO" id="GO:0007411">
    <property type="term" value="P:axon guidance"/>
    <property type="evidence" value="ECO:0007669"/>
    <property type="project" value="TreeGrafter"/>
</dbReference>
<reference evidence="9" key="1">
    <citation type="journal article" date="2011" name="Genome Res.">
        <title>Deep small RNA sequencing from the nematode Ascaris reveals conservation, functional diversification, and novel developmental profiles.</title>
        <authorList>
            <person name="Wang J."/>
            <person name="Czech B."/>
            <person name="Crunk A."/>
            <person name="Wallace A."/>
            <person name="Mitreva M."/>
            <person name="Hannon G.J."/>
            <person name="Davis R.E."/>
        </authorList>
    </citation>
    <scope>NUCLEOTIDE SEQUENCE</scope>
</reference>
<sequence length="402" mass="45767">MLLFTHRIYSLISMLLYLFTLAVISSARRLPTLYWNSSNTLFTDRTRFPPKGEIGFGAAFIEVDPMDTMDIVCPKYNSNSEHSVEKEWLIVYQVSDLSFMNCELDSRSQVFLVCDSPLQKIPLTHRIVFRPFSPLPNGFEYQPGRSYYFISTSNGSLEGMNNTRRGLCMSHNLRLRVDVRPINESAVPFSSAEVGYRDVNPKLIRSHEKSEIRNHDEPSSHVEAQKPFGEISNEVNNANIDESILFAAKHGLDLNRLEYVRQLARDGAEGDFPFVQLTDHHDDMTASVAIHSAEGRHDGKGSSLRMIAGDHRTRGSSTGEWESPSNRQAQRWVSSEDQKKYGDDPMRRRNGDADSKEDVESSVEDRQDYLVDETSSVDSTISARRSLLAVFIFFAYRFALQR</sequence>
<evidence type="ECO:0000259" key="8">
    <source>
        <dbReference type="PROSITE" id="PS51551"/>
    </source>
</evidence>
<proteinExistence type="evidence at transcript level"/>
<evidence type="ECO:0000256" key="5">
    <source>
        <dbReference type="ARBA" id="ARBA00023180"/>
    </source>
</evidence>
<dbReference type="GO" id="GO:0046875">
    <property type="term" value="F:ephrin receptor binding"/>
    <property type="evidence" value="ECO:0007669"/>
    <property type="project" value="TreeGrafter"/>
</dbReference>
<accession>F1L7A6</accession>
<evidence type="ECO:0000256" key="3">
    <source>
        <dbReference type="ARBA" id="ARBA00023136"/>
    </source>
</evidence>
<dbReference type="GO" id="GO:0048013">
    <property type="term" value="P:ephrin receptor signaling pathway"/>
    <property type="evidence" value="ECO:0007669"/>
    <property type="project" value="TreeGrafter"/>
</dbReference>